<sequence length="69" mass="6615">MTRWAGLVLAAGVVLGGAVGLVLGLRTHVPTAAYAVGEGAVLGGVAALPVAGVLLVVSGITGVLRRGRG</sequence>
<dbReference type="EMBL" id="SGXD01000002">
    <property type="protein sequence ID" value="RZS89453.1"/>
    <property type="molecule type" value="Genomic_DNA"/>
</dbReference>
<name>A0A4Q7NQW9_9ACTN</name>
<keyword evidence="1" id="KW-0472">Membrane</keyword>
<keyword evidence="1" id="KW-0812">Transmembrane</keyword>
<comment type="caution">
    <text evidence="2">The sequence shown here is derived from an EMBL/GenBank/DDBJ whole genome shotgun (WGS) entry which is preliminary data.</text>
</comment>
<keyword evidence="3" id="KW-1185">Reference proteome</keyword>
<accession>A0A4Q7NQW9</accession>
<organism evidence="2 3">
    <name type="scientific">Motilibacter rhizosphaerae</name>
    <dbReference type="NCBI Taxonomy" id="598652"/>
    <lineage>
        <taxon>Bacteria</taxon>
        <taxon>Bacillati</taxon>
        <taxon>Actinomycetota</taxon>
        <taxon>Actinomycetes</taxon>
        <taxon>Motilibacterales</taxon>
        <taxon>Motilibacteraceae</taxon>
        <taxon>Motilibacter</taxon>
    </lineage>
</organism>
<reference evidence="2 3" key="1">
    <citation type="submission" date="2019-02" db="EMBL/GenBank/DDBJ databases">
        <title>Genomic Encyclopedia of Type Strains, Phase IV (KMG-IV): sequencing the most valuable type-strain genomes for metagenomic binning, comparative biology and taxonomic classification.</title>
        <authorList>
            <person name="Goeker M."/>
        </authorList>
    </citation>
    <scope>NUCLEOTIDE SEQUENCE [LARGE SCALE GENOMIC DNA]</scope>
    <source>
        <strain evidence="2 3">DSM 45622</strain>
    </source>
</reference>
<gene>
    <name evidence="2" type="ORF">EV189_1216</name>
</gene>
<evidence type="ECO:0000256" key="1">
    <source>
        <dbReference type="SAM" id="Phobius"/>
    </source>
</evidence>
<evidence type="ECO:0000313" key="3">
    <source>
        <dbReference type="Proteomes" id="UP000293638"/>
    </source>
</evidence>
<dbReference type="AlphaFoldDB" id="A0A4Q7NQW9"/>
<dbReference type="RefSeq" id="WP_130492065.1">
    <property type="nucleotide sequence ID" value="NZ_SGXD01000002.1"/>
</dbReference>
<proteinExistence type="predicted"/>
<feature type="transmembrane region" description="Helical" evidence="1">
    <location>
        <begin position="40"/>
        <end position="64"/>
    </location>
</feature>
<protein>
    <submittedName>
        <fullName evidence="2">Uncharacterized protein</fullName>
    </submittedName>
</protein>
<evidence type="ECO:0000313" key="2">
    <source>
        <dbReference type="EMBL" id="RZS89453.1"/>
    </source>
</evidence>
<keyword evidence="1" id="KW-1133">Transmembrane helix</keyword>
<dbReference type="Proteomes" id="UP000293638">
    <property type="component" value="Unassembled WGS sequence"/>
</dbReference>